<dbReference type="GO" id="GO:0016020">
    <property type="term" value="C:membrane"/>
    <property type="evidence" value="ECO:0007669"/>
    <property type="project" value="InterPro"/>
</dbReference>
<evidence type="ECO:0000256" key="5">
    <source>
        <dbReference type="SAM" id="Phobius"/>
    </source>
</evidence>
<dbReference type="STRING" id="1618345.UT18_C0001G0043"/>
<dbReference type="SUPFAM" id="SSF58104">
    <property type="entry name" value="Methyl-accepting chemotaxis protein (MCP) signaling domain"/>
    <property type="match status" value="1"/>
</dbReference>
<dbReference type="PROSITE" id="PS50885">
    <property type="entry name" value="HAMP"/>
    <property type="match status" value="1"/>
</dbReference>
<evidence type="ECO:0000256" key="1">
    <source>
        <dbReference type="ARBA" id="ARBA00023224"/>
    </source>
</evidence>
<gene>
    <name evidence="8" type="ORF">UT18_C0001G0043</name>
</gene>
<dbReference type="Gene3D" id="1.10.287.950">
    <property type="entry name" value="Methyl-accepting chemotaxis protein"/>
    <property type="match status" value="1"/>
</dbReference>
<protein>
    <submittedName>
        <fullName evidence="8">Methyl-accepting chemotaxis sensory transducer, class 40H</fullName>
    </submittedName>
</protein>
<dbReference type="InterPro" id="IPR003660">
    <property type="entry name" value="HAMP_dom"/>
</dbReference>
<feature type="region of interest" description="Disordered" evidence="4">
    <location>
        <begin position="532"/>
        <end position="558"/>
    </location>
</feature>
<dbReference type="Pfam" id="PF00672">
    <property type="entry name" value="HAMP"/>
    <property type="match status" value="1"/>
</dbReference>
<dbReference type="EMBL" id="LBVV01000001">
    <property type="protein sequence ID" value="KKQ95456.1"/>
    <property type="molecule type" value="Genomic_DNA"/>
</dbReference>
<keyword evidence="1 3" id="KW-0807">Transducer</keyword>
<feature type="domain" description="HAMP" evidence="7">
    <location>
        <begin position="213"/>
        <end position="265"/>
    </location>
</feature>
<comment type="similarity">
    <text evidence="2">Belongs to the methyl-accepting chemotaxis (MCP) protein family.</text>
</comment>
<feature type="transmembrane region" description="Helical" evidence="5">
    <location>
        <begin position="192"/>
        <end position="211"/>
    </location>
</feature>
<keyword evidence="5" id="KW-0472">Membrane</keyword>
<sequence>MLSLNNISVKTKLIGGFIIVTIVVAIVGLVGIKYQNQISSLNETAFQESRDGQFITEKLNDHYGWVKMVTDHIILGKSLDGLHIDPKGCGFGKWYYEVKGGSGYAALTAEQKKAFDAMEEPHEALHKAGEEMIALKGTANEETDVLAIFKNEAGPAIEKLLPLFKQFIQESNTEAQRYMDIADATSASSTKASIILVVFCSIFAIATGLLLSRSVTKPITKIMEVVKKVAAGDFTSRVDHKSKDELGILSENFNKMVDDVSNSIGQVSASAQAIAASAQQMAASTQQVNAATQQVSSAIQDVSTGGESLAKQAVEASQGAKALNEESAKASESGQVASKKMQELATTTKQTADAVSTLGEKSQEIVKIVDTINNIASQTNLLALNAAIEAARAGEAGRGFAVVADEVRKLAEESQNATKDIESLITSMRSTTDNAVTTMGTGSQAVQDTVKVVTEVITALENMAAKIHTIEAAADSVSAVAQQSSSSTQQMSAGIQQTTSSMQQVASAAQQLAATSEQLRSIISKFKIDGSADSSAVSSGTPSATTHTSSNGASHNGAMVSEDIMSKIMMTKDKEAQKVDAIMEKHEEAHK</sequence>
<organism evidence="8 9">
    <name type="scientific">candidate division CPR2 bacterium GW2011_GWC2_39_10</name>
    <dbReference type="NCBI Taxonomy" id="1618345"/>
    <lineage>
        <taxon>Bacteria</taxon>
        <taxon>Bacteria division CPR2</taxon>
    </lineage>
</organism>
<dbReference type="Proteomes" id="UP000034207">
    <property type="component" value="Unassembled WGS sequence"/>
</dbReference>
<dbReference type="FunFam" id="1.10.287.950:FF:000001">
    <property type="entry name" value="Methyl-accepting chemotaxis sensory transducer"/>
    <property type="match status" value="1"/>
</dbReference>
<comment type="caution">
    <text evidence="8">The sequence shown here is derived from an EMBL/GenBank/DDBJ whole genome shotgun (WGS) entry which is preliminary data.</text>
</comment>
<name>A0A0G0Q1A8_UNCC2</name>
<evidence type="ECO:0000313" key="9">
    <source>
        <dbReference type="Proteomes" id="UP000034207"/>
    </source>
</evidence>
<keyword evidence="5" id="KW-1133">Transmembrane helix</keyword>
<evidence type="ECO:0000256" key="4">
    <source>
        <dbReference type="SAM" id="MobiDB-lite"/>
    </source>
</evidence>
<evidence type="ECO:0000259" key="6">
    <source>
        <dbReference type="PROSITE" id="PS50111"/>
    </source>
</evidence>
<feature type="domain" description="Methyl-accepting transducer" evidence="6">
    <location>
        <begin position="263"/>
        <end position="499"/>
    </location>
</feature>
<dbReference type="AlphaFoldDB" id="A0A0G0Q1A8"/>
<dbReference type="CDD" id="cd06225">
    <property type="entry name" value="HAMP"/>
    <property type="match status" value="1"/>
</dbReference>
<dbReference type="GO" id="GO:0007165">
    <property type="term" value="P:signal transduction"/>
    <property type="evidence" value="ECO:0007669"/>
    <property type="project" value="UniProtKB-KW"/>
</dbReference>
<dbReference type="GO" id="GO:0006935">
    <property type="term" value="P:chemotaxis"/>
    <property type="evidence" value="ECO:0007669"/>
    <property type="project" value="UniProtKB-ARBA"/>
</dbReference>
<accession>A0A0G0Q1A8</accession>
<dbReference type="PANTHER" id="PTHR32089">
    <property type="entry name" value="METHYL-ACCEPTING CHEMOTAXIS PROTEIN MCPB"/>
    <property type="match status" value="1"/>
</dbReference>
<reference evidence="8 9" key="1">
    <citation type="journal article" date="2015" name="Nature">
        <title>rRNA introns, odd ribosomes, and small enigmatic genomes across a large radiation of phyla.</title>
        <authorList>
            <person name="Brown C.T."/>
            <person name="Hug L.A."/>
            <person name="Thomas B.C."/>
            <person name="Sharon I."/>
            <person name="Castelle C.J."/>
            <person name="Singh A."/>
            <person name="Wilkins M.J."/>
            <person name="Williams K.H."/>
            <person name="Banfield J.F."/>
        </authorList>
    </citation>
    <scope>NUCLEOTIDE SEQUENCE [LARGE SCALE GENOMIC DNA]</scope>
</reference>
<feature type="transmembrane region" description="Helical" evidence="5">
    <location>
        <begin position="12"/>
        <end position="32"/>
    </location>
</feature>
<dbReference type="InterPro" id="IPR004089">
    <property type="entry name" value="MCPsignal_dom"/>
</dbReference>
<dbReference type="PROSITE" id="PS50111">
    <property type="entry name" value="CHEMOTAXIS_TRANSDUC_2"/>
    <property type="match status" value="1"/>
</dbReference>
<dbReference type="SMART" id="SM00283">
    <property type="entry name" value="MA"/>
    <property type="match status" value="1"/>
</dbReference>
<dbReference type="CDD" id="cd11386">
    <property type="entry name" value="MCP_signal"/>
    <property type="match status" value="1"/>
</dbReference>
<evidence type="ECO:0000313" key="8">
    <source>
        <dbReference type="EMBL" id="KKQ95456.1"/>
    </source>
</evidence>
<feature type="compositionally biased region" description="Low complexity" evidence="4">
    <location>
        <begin position="532"/>
        <end position="546"/>
    </location>
</feature>
<keyword evidence="5" id="KW-0812">Transmembrane</keyword>
<evidence type="ECO:0000256" key="2">
    <source>
        <dbReference type="ARBA" id="ARBA00029447"/>
    </source>
</evidence>
<proteinExistence type="inferred from homology"/>
<dbReference type="Pfam" id="PF00015">
    <property type="entry name" value="MCPsignal"/>
    <property type="match status" value="1"/>
</dbReference>
<dbReference type="SMART" id="SM00304">
    <property type="entry name" value="HAMP"/>
    <property type="match status" value="1"/>
</dbReference>
<evidence type="ECO:0000256" key="3">
    <source>
        <dbReference type="PROSITE-ProRule" id="PRU00284"/>
    </source>
</evidence>
<dbReference type="InterPro" id="IPR025991">
    <property type="entry name" value="Chemoreceptor_zinc-bind_dom"/>
</dbReference>
<dbReference type="Pfam" id="PF13682">
    <property type="entry name" value="CZB"/>
    <property type="match status" value="1"/>
</dbReference>
<evidence type="ECO:0000259" key="7">
    <source>
        <dbReference type="PROSITE" id="PS50885"/>
    </source>
</evidence>
<dbReference type="Gene3D" id="1.20.120.30">
    <property type="entry name" value="Aspartate receptor, ligand-binding domain"/>
    <property type="match status" value="1"/>
</dbReference>
<dbReference type="PANTHER" id="PTHR32089:SF112">
    <property type="entry name" value="LYSOZYME-LIKE PROTEIN-RELATED"/>
    <property type="match status" value="1"/>
</dbReference>